<evidence type="ECO:0000256" key="3">
    <source>
        <dbReference type="ARBA" id="ARBA00029447"/>
    </source>
</evidence>
<dbReference type="OrthoDB" id="5444340at2"/>
<dbReference type="InterPro" id="IPR003660">
    <property type="entry name" value="HAMP_dom"/>
</dbReference>
<feature type="region of interest" description="Disordered" evidence="5">
    <location>
        <begin position="278"/>
        <end position="298"/>
    </location>
</feature>
<dbReference type="Gene3D" id="1.10.287.950">
    <property type="entry name" value="Methyl-accepting chemotaxis protein"/>
    <property type="match status" value="1"/>
</dbReference>
<feature type="transmembrane region" description="Helical" evidence="6">
    <location>
        <begin position="12"/>
        <end position="31"/>
    </location>
</feature>
<dbReference type="SMART" id="SM00304">
    <property type="entry name" value="HAMP"/>
    <property type="match status" value="2"/>
</dbReference>
<proteinExistence type="inferred from homology"/>
<dbReference type="GO" id="GO:0007165">
    <property type="term" value="P:signal transduction"/>
    <property type="evidence" value="ECO:0007669"/>
    <property type="project" value="UniProtKB-KW"/>
</dbReference>
<evidence type="ECO:0000259" key="8">
    <source>
        <dbReference type="PROSITE" id="PS50885"/>
    </source>
</evidence>
<keyword evidence="6" id="KW-0812">Transmembrane</keyword>
<evidence type="ECO:0000313" key="9">
    <source>
        <dbReference type="EMBL" id="QCC84509.1"/>
    </source>
</evidence>
<feature type="compositionally biased region" description="Low complexity" evidence="5">
    <location>
        <begin position="286"/>
        <end position="298"/>
    </location>
</feature>
<dbReference type="PANTHER" id="PTHR32089:SF112">
    <property type="entry name" value="LYSOZYME-LIKE PROTEIN-RELATED"/>
    <property type="match status" value="1"/>
</dbReference>
<dbReference type="SMART" id="SM00283">
    <property type="entry name" value="MA"/>
    <property type="match status" value="1"/>
</dbReference>
<keyword evidence="6" id="KW-0472">Membrane</keyword>
<dbReference type="GO" id="GO:0006935">
    <property type="term" value="P:chemotaxis"/>
    <property type="evidence" value="ECO:0007669"/>
    <property type="project" value="UniProtKB-ARBA"/>
</dbReference>
<evidence type="ECO:0000313" key="10">
    <source>
        <dbReference type="Proteomes" id="UP000297065"/>
    </source>
</evidence>
<evidence type="ECO:0000256" key="4">
    <source>
        <dbReference type="PROSITE-ProRule" id="PRU00284"/>
    </source>
</evidence>
<evidence type="ECO:0000256" key="5">
    <source>
        <dbReference type="SAM" id="MobiDB-lite"/>
    </source>
</evidence>
<dbReference type="CDD" id="cd06225">
    <property type="entry name" value="HAMP"/>
    <property type="match status" value="1"/>
</dbReference>
<keyword evidence="6" id="KW-1133">Transmembrane helix</keyword>
<dbReference type="AlphaFoldDB" id="A0A4P7UFT6"/>
<comment type="subcellular location">
    <subcellularLocation>
        <location evidence="1">Membrane</location>
    </subcellularLocation>
</comment>
<evidence type="ECO:0000256" key="2">
    <source>
        <dbReference type="ARBA" id="ARBA00023224"/>
    </source>
</evidence>
<gene>
    <name evidence="9" type="ORF">DDIC_01155</name>
</gene>
<organism evidence="9 10">
    <name type="scientific">Desulfovibrio desulfuricans</name>
    <dbReference type="NCBI Taxonomy" id="876"/>
    <lineage>
        <taxon>Bacteria</taxon>
        <taxon>Pseudomonadati</taxon>
        <taxon>Thermodesulfobacteriota</taxon>
        <taxon>Desulfovibrionia</taxon>
        <taxon>Desulfovibrionales</taxon>
        <taxon>Desulfovibrionaceae</taxon>
        <taxon>Desulfovibrio</taxon>
    </lineage>
</organism>
<keyword evidence="2 4" id="KW-0807">Transducer</keyword>
<dbReference type="PANTHER" id="PTHR32089">
    <property type="entry name" value="METHYL-ACCEPTING CHEMOTAXIS PROTEIN MCPB"/>
    <property type="match status" value="1"/>
</dbReference>
<dbReference type="CDD" id="cd11386">
    <property type="entry name" value="MCP_signal"/>
    <property type="match status" value="1"/>
</dbReference>
<dbReference type="PROSITE" id="PS50111">
    <property type="entry name" value="CHEMOTAXIS_TRANSDUC_2"/>
    <property type="match status" value="1"/>
</dbReference>
<evidence type="ECO:0000259" key="7">
    <source>
        <dbReference type="PROSITE" id="PS50111"/>
    </source>
</evidence>
<evidence type="ECO:0000256" key="6">
    <source>
        <dbReference type="SAM" id="Phobius"/>
    </source>
</evidence>
<feature type="domain" description="Methyl-accepting transducer" evidence="7">
    <location>
        <begin position="318"/>
        <end position="554"/>
    </location>
</feature>
<feature type="domain" description="HAMP" evidence="8">
    <location>
        <begin position="218"/>
        <end position="270"/>
    </location>
</feature>
<dbReference type="Gene3D" id="6.10.340.10">
    <property type="match status" value="1"/>
</dbReference>
<dbReference type="PROSITE" id="PS50885">
    <property type="entry name" value="HAMP"/>
    <property type="match status" value="1"/>
</dbReference>
<name>A0A4P7UFT6_DESDE</name>
<dbReference type="Proteomes" id="UP000297065">
    <property type="component" value="Chromosome"/>
</dbReference>
<dbReference type="EMBL" id="CP036295">
    <property type="protein sequence ID" value="QCC84509.1"/>
    <property type="molecule type" value="Genomic_DNA"/>
</dbReference>
<dbReference type="GO" id="GO:0016020">
    <property type="term" value="C:membrane"/>
    <property type="evidence" value="ECO:0007669"/>
    <property type="project" value="UniProtKB-SubCell"/>
</dbReference>
<dbReference type="RefSeq" id="WP_136398754.1">
    <property type="nucleotide sequence ID" value="NZ_CP036295.1"/>
</dbReference>
<sequence>MGISLRAKLACGFGVILLIFVVTGTFAMLAMRAQRATLSMLGRHELPTISLLQEASLGMQLYRKAEKDILLNLGDAKALNGYMGKLNELAGVQGNNLRQLQNVLRGNPQDGPSAEALAQEAAQAFANYDAIVRPTSAELAAGTGSMDATQANTFYTTYKNHVHATEKNLAALEAQFMARVVSSQQELAEQTRSTETLLMASIIGSVLCGAGIGLLVLLSVTRPLGRVVNLARTVAAGDLEARASGAYSAEMAVLRDSIEAMVGTLKAKIAEAEGRSAEAAEEGQRARQAAQEAQAAKAAAERARAEGMMEAAGQLERSVEGISAVTAAISSQVRQASTGAERQSSRVGETATAIEQMNATVLEVAQNAASTAQSTDAAHSRASEGSGVMRQVVDGMDEVRRVSAELKDSMDSLGGMVGNIGQIMSVISDIADQTNLLALNAAIEAARAGDAGRGFAVVADEVRKLAEKTMGATREVGEAVTGIQNGTRANAENMDRALASVQRTTELAARCGQVLQEIVTMVDSASDQVRSIATASEQQSATSEEIARSVDEINGISHDTAQVMASSAQAVEQLVGEANALKALVHKMKSGT</sequence>
<dbReference type="SUPFAM" id="SSF58104">
    <property type="entry name" value="Methyl-accepting chemotaxis protein (MCP) signaling domain"/>
    <property type="match status" value="1"/>
</dbReference>
<dbReference type="Pfam" id="PF00015">
    <property type="entry name" value="MCPsignal"/>
    <property type="match status" value="1"/>
</dbReference>
<evidence type="ECO:0000256" key="1">
    <source>
        <dbReference type="ARBA" id="ARBA00004370"/>
    </source>
</evidence>
<accession>A0A4P7UFT6</accession>
<dbReference type="InterPro" id="IPR004089">
    <property type="entry name" value="MCPsignal_dom"/>
</dbReference>
<dbReference type="FunFam" id="1.10.287.950:FF:000001">
    <property type="entry name" value="Methyl-accepting chemotaxis sensory transducer"/>
    <property type="match status" value="1"/>
</dbReference>
<protein>
    <submittedName>
        <fullName evidence="9">Methyl-accepting chemotaxis protein</fullName>
    </submittedName>
</protein>
<reference evidence="9 10" key="1">
    <citation type="submission" date="2019-02" db="EMBL/GenBank/DDBJ databases">
        <title>Complete Genome Sequence of Desulfovibrio desulfuricans IC1, a Sulfonate Utilizing Anaerobe.</title>
        <authorList>
            <person name="Day L.A."/>
            <person name="De Leon K.B."/>
            <person name="Wall J.D."/>
        </authorList>
    </citation>
    <scope>NUCLEOTIDE SEQUENCE [LARGE SCALE GENOMIC DNA]</scope>
    <source>
        <strain evidence="9 10">IC1</strain>
    </source>
</reference>
<comment type="similarity">
    <text evidence="3">Belongs to the methyl-accepting chemotaxis (MCP) protein family.</text>
</comment>
<dbReference type="Pfam" id="PF00672">
    <property type="entry name" value="HAMP"/>
    <property type="match status" value="1"/>
</dbReference>